<evidence type="ECO:0000313" key="3">
    <source>
        <dbReference type="Proteomes" id="UP000537161"/>
    </source>
</evidence>
<dbReference type="InterPro" id="IPR012906">
    <property type="entry name" value="PaaX-like_N"/>
</dbReference>
<dbReference type="EMBL" id="JACIJH010000002">
    <property type="protein sequence ID" value="MBB5705937.1"/>
    <property type="molecule type" value="Genomic_DNA"/>
</dbReference>
<dbReference type="InterPro" id="IPR036388">
    <property type="entry name" value="WH-like_DNA-bd_sf"/>
</dbReference>
<evidence type="ECO:0000259" key="1">
    <source>
        <dbReference type="Pfam" id="PF07848"/>
    </source>
</evidence>
<dbReference type="Gene3D" id="3.30.70.2650">
    <property type="match status" value="1"/>
</dbReference>
<dbReference type="Gene3D" id="1.10.10.10">
    <property type="entry name" value="Winged helix-like DNA-binding domain superfamily/Winged helix DNA-binding domain"/>
    <property type="match status" value="1"/>
</dbReference>
<dbReference type="Pfam" id="PF07848">
    <property type="entry name" value="PaaX"/>
    <property type="match status" value="1"/>
</dbReference>
<organism evidence="2 3">
    <name type="scientific">Sphingopyxis panaciterrulae</name>
    <dbReference type="NCBI Taxonomy" id="462372"/>
    <lineage>
        <taxon>Bacteria</taxon>
        <taxon>Pseudomonadati</taxon>
        <taxon>Pseudomonadota</taxon>
        <taxon>Alphaproteobacteria</taxon>
        <taxon>Sphingomonadales</taxon>
        <taxon>Sphingomonadaceae</taxon>
        <taxon>Sphingopyxis</taxon>
    </lineage>
</organism>
<dbReference type="Proteomes" id="UP000537161">
    <property type="component" value="Unassembled WGS sequence"/>
</dbReference>
<name>A0A7W9B4Q9_9SPHN</name>
<dbReference type="PANTHER" id="PTHR30319">
    <property type="entry name" value="PHENYLACETIC ACID REGULATOR-RELATED TRANSCRIPTIONAL REPRESSOR"/>
    <property type="match status" value="1"/>
</dbReference>
<keyword evidence="3" id="KW-1185">Reference proteome</keyword>
<protein>
    <submittedName>
        <fullName evidence="2">Phenylacetic acid degradation operon negative regulatory protein</fullName>
    </submittedName>
</protein>
<accession>A0A7W9B4Q9</accession>
<comment type="caution">
    <text evidence="2">The sequence shown here is derived from an EMBL/GenBank/DDBJ whole genome shotgun (WGS) entry which is preliminary data.</text>
</comment>
<dbReference type="RefSeq" id="WP_184096343.1">
    <property type="nucleotide sequence ID" value="NZ_JACIJH010000002.1"/>
</dbReference>
<reference evidence="2 3" key="1">
    <citation type="submission" date="2020-08" db="EMBL/GenBank/DDBJ databases">
        <title>Genomic Encyclopedia of Type Strains, Phase IV (KMG-IV): sequencing the most valuable type-strain genomes for metagenomic binning, comparative biology and taxonomic classification.</title>
        <authorList>
            <person name="Goeker M."/>
        </authorList>
    </citation>
    <scope>NUCLEOTIDE SEQUENCE [LARGE SCALE GENOMIC DNA]</scope>
    <source>
        <strain evidence="2 3">DSM 27163</strain>
    </source>
</reference>
<dbReference type="AlphaFoldDB" id="A0A7W9B4Q9"/>
<dbReference type="GO" id="GO:0006351">
    <property type="term" value="P:DNA-templated transcription"/>
    <property type="evidence" value="ECO:0007669"/>
    <property type="project" value="TreeGrafter"/>
</dbReference>
<gene>
    <name evidence="2" type="ORF">FHR21_001270</name>
</gene>
<proteinExistence type="predicted"/>
<evidence type="ECO:0000313" key="2">
    <source>
        <dbReference type="EMBL" id="MBB5705937.1"/>
    </source>
</evidence>
<sequence length="271" mass="30152">MDEIRNTIMTGGDAMSARTLILDLFDTGDPQEFSVADLVRAGAAFGIEAPGIRTALTRLKSEARVRPTARGRYTIGANAEPLQRRILGWRTRLDGRRAWNGDWLLAIAGPQERADRTVWRRTLRALELEGFAEAETNVWARPDNLARGADGARARMAYLEAAPSLFLFEARGLDDERAARFRTLWQSDALRAAHRGLAEDLDRSADAIGAMDLAAAAAETLRIGRAAIRRIMHDPLLPDELCPPDALIELVEAMTRYDRIGKRMWRAYLAS</sequence>
<feature type="domain" description="Transcriptional repressor PaaX-like N-terminal" evidence="1">
    <location>
        <begin position="17"/>
        <end position="72"/>
    </location>
</feature>
<dbReference type="PANTHER" id="PTHR30319:SF1">
    <property type="entry name" value="TRANSCRIPTIONAL REPRESSOR PAAX"/>
    <property type="match status" value="1"/>
</dbReference>